<dbReference type="PANTHER" id="PTHR30627">
    <property type="entry name" value="PEPTIDOGLYCAN D,D-TRANSPEPTIDASE"/>
    <property type="match status" value="1"/>
</dbReference>
<dbReference type="PROSITE" id="PS51257">
    <property type="entry name" value="PROKAR_LIPOPROTEIN"/>
    <property type="match status" value="1"/>
</dbReference>
<dbReference type="GeneID" id="96778200"/>
<evidence type="ECO:0000256" key="1">
    <source>
        <dbReference type="SAM" id="Phobius"/>
    </source>
</evidence>
<dbReference type="Gene3D" id="3.40.710.10">
    <property type="entry name" value="DD-peptidase/beta-lactamase superfamily"/>
    <property type="match status" value="1"/>
</dbReference>
<evidence type="ECO:0000313" key="4">
    <source>
        <dbReference type="EMBL" id="MSU08283.1"/>
    </source>
</evidence>
<evidence type="ECO:0000259" key="2">
    <source>
        <dbReference type="Pfam" id="PF00905"/>
    </source>
</evidence>
<dbReference type="RefSeq" id="WP_154406446.1">
    <property type="nucleotide sequence ID" value="NZ_JBJDWX010000063.1"/>
</dbReference>
<dbReference type="InterPro" id="IPR050515">
    <property type="entry name" value="Beta-lactam/transpept"/>
</dbReference>
<dbReference type="Pfam" id="PF21922">
    <property type="entry name" value="PBP_dimer_2"/>
    <property type="match status" value="1"/>
</dbReference>
<dbReference type="GO" id="GO:0005886">
    <property type="term" value="C:plasma membrane"/>
    <property type="evidence" value="ECO:0007669"/>
    <property type="project" value="TreeGrafter"/>
</dbReference>
<dbReference type="InterPro" id="IPR036138">
    <property type="entry name" value="PBP_dimer_sf"/>
</dbReference>
<proteinExistence type="predicted"/>
<dbReference type="PANTHER" id="PTHR30627:SF24">
    <property type="entry name" value="PENICILLIN-BINDING PROTEIN 4B"/>
    <property type="match status" value="1"/>
</dbReference>
<dbReference type="GO" id="GO:0051301">
    <property type="term" value="P:cell division"/>
    <property type="evidence" value="ECO:0007669"/>
    <property type="project" value="UniProtKB-KW"/>
</dbReference>
<dbReference type="Gene3D" id="3.90.1310.10">
    <property type="entry name" value="Penicillin-binding protein 2a (Domain 2)"/>
    <property type="match status" value="1"/>
</dbReference>
<organism evidence="4 5">
    <name type="scientific">Anaerovibrio slackiae</name>
    <dbReference type="NCBI Taxonomy" id="2652309"/>
    <lineage>
        <taxon>Bacteria</taxon>
        <taxon>Bacillati</taxon>
        <taxon>Bacillota</taxon>
        <taxon>Negativicutes</taxon>
        <taxon>Selenomonadales</taxon>
        <taxon>Selenomonadaceae</taxon>
        <taxon>Anaerovibrio</taxon>
    </lineage>
</organism>
<feature type="domain" description="Penicillin-binding protein transpeptidase" evidence="2">
    <location>
        <begin position="153"/>
        <end position="456"/>
    </location>
</feature>
<comment type="caution">
    <text evidence="4">The sequence shown here is derived from an EMBL/GenBank/DDBJ whole genome shotgun (WGS) entry which is preliminary data.</text>
</comment>
<keyword evidence="4" id="KW-0131">Cell cycle</keyword>
<keyword evidence="5" id="KW-1185">Reference proteome</keyword>
<gene>
    <name evidence="4" type="ORF">FYJ84_04675</name>
</gene>
<feature type="domain" description="Penicillin binding protein A dimerisation" evidence="3">
    <location>
        <begin position="55"/>
        <end position="114"/>
    </location>
</feature>
<dbReference type="AlphaFoldDB" id="A0A6I2U9X1"/>
<dbReference type="InterPro" id="IPR012338">
    <property type="entry name" value="Beta-lactam/transpept-like"/>
</dbReference>
<reference evidence="4 5" key="1">
    <citation type="submission" date="2019-08" db="EMBL/GenBank/DDBJ databases">
        <title>In-depth cultivation of the pig gut microbiome towards novel bacterial diversity and tailored functional studies.</title>
        <authorList>
            <person name="Wylensek D."/>
            <person name="Hitch T.C.A."/>
            <person name="Clavel T."/>
        </authorList>
    </citation>
    <scope>NUCLEOTIDE SEQUENCE [LARGE SCALE GENOMIC DNA]</scope>
    <source>
        <strain evidence="4 5">WCA-693-APC-5D-A</strain>
    </source>
</reference>
<dbReference type="SUPFAM" id="SSF56601">
    <property type="entry name" value="beta-lactamase/transpeptidase-like"/>
    <property type="match status" value="1"/>
</dbReference>
<keyword evidence="4" id="KW-0132">Cell division</keyword>
<dbReference type="Proteomes" id="UP000433181">
    <property type="component" value="Unassembled WGS sequence"/>
</dbReference>
<dbReference type="Pfam" id="PF00905">
    <property type="entry name" value="Transpeptidase"/>
    <property type="match status" value="1"/>
</dbReference>
<dbReference type="InterPro" id="IPR054120">
    <property type="entry name" value="PBPA_dimer"/>
</dbReference>
<dbReference type="EMBL" id="VUNR01000006">
    <property type="protein sequence ID" value="MSU08283.1"/>
    <property type="molecule type" value="Genomic_DNA"/>
</dbReference>
<sequence>MGDKITKKQILHCSMFLLGCFGILFCYLVYIQVFQADELNANPLNRRSASLDITRGAILDCRGEQLAYSTAPGDRQYPYGAVMAPVTGYVGESLGSSGLENLLGDELSGQSRQLRNLGPAGQLLQSDRGNDIRLTVDAGVQQAAYDALEGSRGAAVMLDAATGGVIAMVSTPSVDPASVEKRWTELSQREDSPLLNRAANGLYPPGSTIKVLIADAALDEKVTDLNENFECSGRLQIGDTYIGESHGAVHGRVNLKEALTHSCNYTFGTLAMRMQGSGLEDAFKRFGFADTFTGEIQESRCHLPKFGELGDGDTAQTGIGQGELLVTPLRMAMLASAYANGGQMMVPYLVDEVISPQGLVIRKASPAKWRDATTEQRAALISSFMENVVENGTGGAAAVSGIRVTGKTGTAENSSGAEHGWFMGTAQVQGRNVAFAVIVENSGSGAVAAAVARRLILALNGR</sequence>
<name>A0A6I2U9X1_9FIRM</name>
<dbReference type="InterPro" id="IPR001460">
    <property type="entry name" value="PCN-bd_Tpept"/>
</dbReference>
<dbReference type="SUPFAM" id="SSF56519">
    <property type="entry name" value="Penicillin binding protein dimerisation domain"/>
    <property type="match status" value="1"/>
</dbReference>
<evidence type="ECO:0000313" key="5">
    <source>
        <dbReference type="Proteomes" id="UP000433181"/>
    </source>
</evidence>
<evidence type="ECO:0000259" key="3">
    <source>
        <dbReference type="Pfam" id="PF21922"/>
    </source>
</evidence>
<dbReference type="GO" id="GO:0008658">
    <property type="term" value="F:penicillin binding"/>
    <property type="evidence" value="ECO:0007669"/>
    <property type="project" value="InterPro"/>
</dbReference>
<dbReference type="GO" id="GO:0071555">
    <property type="term" value="P:cell wall organization"/>
    <property type="evidence" value="ECO:0007669"/>
    <property type="project" value="TreeGrafter"/>
</dbReference>
<protein>
    <submittedName>
        <fullName evidence="4">Cell division protein FtsI</fullName>
    </submittedName>
</protein>
<dbReference type="GO" id="GO:0071972">
    <property type="term" value="F:peptidoglycan L,D-transpeptidase activity"/>
    <property type="evidence" value="ECO:0007669"/>
    <property type="project" value="TreeGrafter"/>
</dbReference>
<keyword evidence="1" id="KW-0472">Membrane</keyword>
<keyword evidence="1" id="KW-1133">Transmembrane helix</keyword>
<feature type="transmembrane region" description="Helical" evidence="1">
    <location>
        <begin position="12"/>
        <end position="30"/>
    </location>
</feature>
<keyword evidence="1" id="KW-0812">Transmembrane</keyword>
<accession>A0A6I2U9X1</accession>